<keyword evidence="2" id="KW-1185">Reference proteome</keyword>
<dbReference type="Proteomes" id="UP000657372">
    <property type="component" value="Unassembled WGS sequence"/>
</dbReference>
<comment type="caution">
    <text evidence="1">The sequence shown here is derived from an EMBL/GenBank/DDBJ whole genome shotgun (WGS) entry which is preliminary data.</text>
</comment>
<sequence length="83" mass="9382">MKTGAGGFLCRQEGELRTDTEEKLQVTRRMQQFMFDRDGIACVSAIRQLGLVQQYKIGSGSIRHYIDAVFEFVGQPIEMIIAP</sequence>
<dbReference type="EMBL" id="JADOEL010000005">
    <property type="protein sequence ID" value="MBF8177722.1"/>
    <property type="molecule type" value="Genomic_DNA"/>
</dbReference>
<name>A0ABS0EV59_9BURK</name>
<accession>A0ABS0EV59</accession>
<reference evidence="1 2" key="1">
    <citation type="submission" date="2020-11" db="EMBL/GenBank/DDBJ databases">
        <title>WGS of Herminiimonas contaminans strain Marseille-Q4544 isolated from planarians Schmidtea mediterranea.</title>
        <authorList>
            <person name="Kangale L."/>
        </authorList>
    </citation>
    <scope>NUCLEOTIDE SEQUENCE [LARGE SCALE GENOMIC DNA]</scope>
    <source>
        <strain evidence="1 2">Marseille-Q4544</strain>
    </source>
</reference>
<gene>
    <name evidence="1" type="ORF">IXC47_08525</name>
</gene>
<protein>
    <submittedName>
        <fullName evidence="1">Uncharacterized protein</fullName>
    </submittedName>
</protein>
<proteinExistence type="predicted"/>
<evidence type="ECO:0000313" key="1">
    <source>
        <dbReference type="EMBL" id="MBF8177722.1"/>
    </source>
</evidence>
<dbReference type="RefSeq" id="WP_195875304.1">
    <property type="nucleotide sequence ID" value="NZ_JADOEL010000005.1"/>
</dbReference>
<organism evidence="1 2">
    <name type="scientific">Herminiimonas contaminans</name>
    <dbReference type="NCBI Taxonomy" id="1111140"/>
    <lineage>
        <taxon>Bacteria</taxon>
        <taxon>Pseudomonadati</taxon>
        <taxon>Pseudomonadota</taxon>
        <taxon>Betaproteobacteria</taxon>
        <taxon>Burkholderiales</taxon>
        <taxon>Oxalobacteraceae</taxon>
        <taxon>Herminiimonas</taxon>
    </lineage>
</organism>
<evidence type="ECO:0000313" key="2">
    <source>
        <dbReference type="Proteomes" id="UP000657372"/>
    </source>
</evidence>